<dbReference type="SUPFAM" id="SSF81653">
    <property type="entry name" value="Calcium ATPase, transduction domain A"/>
    <property type="match status" value="1"/>
</dbReference>
<name>A0ABN2U886_9MICC</name>
<dbReference type="InterPro" id="IPR059000">
    <property type="entry name" value="ATPase_P-type_domA"/>
</dbReference>
<dbReference type="InterPro" id="IPR051014">
    <property type="entry name" value="Cation_Transport_ATPase_IB"/>
</dbReference>
<reference evidence="10 11" key="1">
    <citation type="journal article" date="2019" name="Int. J. Syst. Evol. Microbiol.">
        <title>The Global Catalogue of Microorganisms (GCM) 10K type strain sequencing project: providing services to taxonomists for standard genome sequencing and annotation.</title>
        <authorList>
            <consortium name="The Broad Institute Genomics Platform"/>
            <consortium name="The Broad Institute Genome Sequencing Center for Infectious Disease"/>
            <person name="Wu L."/>
            <person name="Ma J."/>
        </authorList>
    </citation>
    <scope>NUCLEOTIDE SEQUENCE [LARGE SCALE GENOMIC DNA]</scope>
    <source>
        <strain evidence="10 11">JCM 13595</strain>
    </source>
</reference>
<dbReference type="InterPro" id="IPR023299">
    <property type="entry name" value="ATPase_P-typ_cyto_dom_N"/>
</dbReference>
<feature type="transmembrane region" description="Helical" evidence="8">
    <location>
        <begin position="46"/>
        <end position="71"/>
    </location>
</feature>
<dbReference type="NCBIfam" id="TIGR01494">
    <property type="entry name" value="ATPase_P-type"/>
    <property type="match status" value="1"/>
</dbReference>
<keyword evidence="8" id="KW-0547">Nucleotide-binding</keyword>
<dbReference type="InterPro" id="IPR001757">
    <property type="entry name" value="P_typ_ATPase"/>
</dbReference>
<accession>A0ABN2U886</accession>
<dbReference type="PROSITE" id="PS00154">
    <property type="entry name" value="ATPASE_E1_E2"/>
    <property type="match status" value="1"/>
</dbReference>
<evidence type="ECO:0000256" key="3">
    <source>
        <dbReference type="ARBA" id="ARBA00022692"/>
    </source>
</evidence>
<dbReference type="InterPro" id="IPR023298">
    <property type="entry name" value="ATPase_P-typ_TM_dom_sf"/>
</dbReference>
<feature type="transmembrane region" description="Helical" evidence="8">
    <location>
        <begin position="542"/>
        <end position="561"/>
    </location>
</feature>
<dbReference type="SFLD" id="SFLDS00003">
    <property type="entry name" value="Haloacid_Dehalogenase"/>
    <property type="match status" value="1"/>
</dbReference>
<dbReference type="PANTHER" id="PTHR48085">
    <property type="entry name" value="CADMIUM/ZINC-TRANSPORTING ATPASE HMA2-RELATED"/>
    <property type="match status" value="1"/>
</dbReference>
<evidence type="ECO:0000256" key="6">
    <source>
        <dbReference type="ARBA" id="ARBA00022989"/>
    </source>
</evidence>
<dbReference type="Gene3D" id="3.40.1110.10">
    <property type="entry name" value="Calcium-transporting ATPase, cytoplasmic domain N"/>
    <property type="match status" value="1"/>
</dbReference>
<dbReference type="Gene3D" id="2.70.150.10">
    <property type="entry name" value="Calcium-transporting ATPase, cytoplasmic transduction domain A"/>
    <property type="match status" value="1"/>
</dbReference>
<keyword evidence="3 8" id="KW-0812">Transmembrane</keyword>
<gene>
    <name evidence="10" type="ORF">GCM10009720_10310</name>
</gene>
<protein>
    <submittedName>
        <fullName evidence="10">Heavy metal translocating P-type ATPase</fullName>
    </submittedName>
</protein>
<dbReference type="Pfam" id="PF00702">
    <property type="entry name" value="Hydrolase"/>
    <property type="match status" value="1"/>
</dbReference>
<dbReference type="SFLD" id="SFLDF00027">
    <property type="entry name" value="p-type_atpase"/>
    <property type="match status" value="1"/>
</dbReference>
<keyword evidence="6 8" id="KW-1133">Transmembrane helix</keyword>
<feature type="transmembrane region" description="Helical" evidence="8">
    <location>
        <begin position="12"/>
        <end position="34"/>
    </location>
</feature>
<evidence type="ECO:0000313" key="10">
    <source>
        <dbReference type="EMBL" id="GAA2031984.1"/>
    </source>
</evidence>
<dbReference type="InterPro" id="IPR008250">
    <property type="entry name" value="ATPase_P-typ_transduc_dom_A_sf"/>
</dbReference>
<dbReference type="Proteomes" id="UP001501461">
    <property type="component" value="Unassembled WGS sequence"/>
</dbReference>
<keyword evidence="8" id="KW-0067">ATP-binding</keyword>
<dbReference type="PRINTS" id="PR00119">
    <property type="entry name" value="CATATPASE"/>
</dbReference>
<evidence type="ECO:0000256" key="4">
    <source>
        <dbReference type="ARBA" id="ARBA00022723"/>
    </source>
</evidence>
<dbReference type="SFLD" id="SFLDG00002">
    <property type="entry name" value="C1.7:_P-type_atpase_like"/>
    <property type="match status" value="1"/>
</dbReference>
<dbReference type="Gene3D" id="3.40.50.1000">
    <property type="entry name" value="HAD superfamily/HAD-like"/>
    <property type="match status" value="1"/>
</dbReference>
<keyword evidence="11" id="KW-1185">Reference proteome</keyword>
<dbReference type="SUPFAM" id="SSF81665">
    <property type="entry name" value="Calcium ATPase, transmembrane domain M"/>
    <property type="match status" value="1"/>
</dbReference>
<evidence type="ECO:0000256" key="7">
    <source>
        <dbReference type="ARBA" id="ARBA00023136"/>
    </source>
</evidence>
<keyword evidence="5" id="KW-1278">Translocase</keyword>
<organism evidence="10 11">
    <name type="scientific">Yaniella flava</name>
    <dbReference type="NCBI Taxonomy" id="287930"/>
    <lineage>
        <taxon>Bacteria</taxon>
        <taxon>Bacillati</taxon>
        <taxon>Actinomycetota</taxon>
        <taxon>Actinomycetes</taxon>
        <taxon>Micrococcales</taxon>
        <taxon>Micrococcaceae</taxon>
        <taxon>Yaniella</taxon>
    </lineage>
</organism>
<comment type="subcellular location">
    <subcellularLocation>
        <location evidence="1">Cell membrane</location>
        <topology evidence="1">Multi-pass membrane protein</topology>
    </subcellularLocation>
</comment>
<evidence type="ECO:0000256" key="5">
    <source>
        <dbReference type="ARBA" id="ARBA00022967"/>
    </source>
</evidence>
<feature type="transmembrane region" description="Helical" evidence="8">
    <location>
        <begin position="567"/>
        <end position="585"/>
    </location>
</feature>
<evidence type="ECO:0000259" key="9">
    <source>
        <dbReference type="Pfam" id="PF00122"/>
    </source>
</evidence>
<dbReference type="InterPro" id="IPR036412">
    <property type="entry name" value="HAD-like_sf"/>
</dbReference>
<feature type="domain" description="P-type ATPase A" evidence="9">
    <location>
        <begin position="97"/>
        <end position="197"/>
    </location>
</feature>
<keyword evidence="8" id="KW-1003">Cell membrane</keyword>
<dbReference type="InterPro" id="IPR044492">
    <property type="entry name" value="P_typ_ATPase_HD_dom"/>
</dbReference>
<dbReference type="InterPro" id="IPR027256">
    <property type="entry name" value="P-typ_ATPase_IB"/>
</dbReference>
<feature type="transmembrane region" description="Helical" evidence="8">
    <location>
        <begin position="213"/>
        <end position="232"/>
    </location>
</feature>
<dbReference type="InterPro" id="IPR018303">
    <property type="entry name" value="ATPase_P-typ_P_site"/>
</dbReference>
<dbReference type="Pfam" id="PF00122">
    <property type="entry name" value="E1-E2_ATPase"/>
    <property type="match status" value="1"/>
</dbReference>
<feature type="transmembrane region" description="Helical" evidence="8">
    <location>
        <begin position="238"/>
        <end position="258"/>
    </location>
</feature>
<keyword evidence="4 8" id="KW-0479">Metal-binding</keyword>
<dbReference type="NCBIfam" id="TIGR01525">
    <property type="entry name" value="ATPase-IB_hvy"/>
    <property type="match status" value="1"/>
</dbReference>
<dbReference type="SUPFAM" id="SSF56784">
    <property type="entry name" value="HAD-like"/>
    <property type="match status" value="1"/>
</dbReference>
<sequence>MGVVFFFANMPTALAVTAYLVVGMTIVLTGIDMLRELKAGHWGLDILAVVAMVATLAVEEYLAGLIIALMLTGGEALEDMAAGRASRQLDALIMRKPTFAHVLDVDGVTVHRVSIDEVQVGDQLVVRGSEVVPVDGQLSSDYASLDESSVTGESLPVTKHSGQDIISGTINGTGTFHMIATSTAADSHYSKIVQLVEEAVSSRAPMVRLADRYAVPFTIVSLIVAGVAWWYSGDPVRFAEVLVVATPCPLLIGAPVSFMGGMSSAARANVIIKDGGTLERLAKIKSAAFDKTGTLTRGEPTVARVEPVKGTAHETLQMAASAEQYSVHVFADPIVNYARSENVEPVGIADAEEIATNGVTATTEVGEQLRVGKSAFIAEVVPAFTETELRAGETAVYVARDQELLGIIVLSDPLRQTSTATLNWLADHGVEDMVMVTGDMRGTALAVAKEVQFSADQVHASMTPTDKVYIVQKLPAPTLMVGDGINDAPILATADVGIAMGARGATAASESADAVITSENFSRLADVVHISRRTVAIAMQSMWFGMAVSIGLMTIAAFGYLPATIGALLQEVVDIVAIVVALRALRLYRNLPSATLRSASTEVSNIKSAT</sequence>
<dbReference type="InterPro" id="IPR023214">
    <property type="entry name" value="HAD_sf"/>
</dbReference>
<evidence type="ECO:0000256" key="8">
    <source>
        <dbReference type="RuleBase" id="RU362081"/>
    </source>
</evidence>
<dbReference type="EMBL" id="BAAAMN010000016">
    <property type="protein sequence ID" value="GAA2031984.1"/>
    <property type="molecule type" value="Genomic_DNA"/>
</dbReference>
<dbReference type="PANTHER" id="PTHR48085:SF5">
    <property type="entry name" value="CADMIUM_ZINC-TRANSPORTING ATPASE HMA4-RELATED"/>
    <property type="match status" value="1"/>
</dbReference>
<keyword evidence="7 8" id="KW-0472">Membrane</keyword>
<comment type="caution">
    <text evidence="10">The sequence shown here is derived from an EMBL/GenBank/DDBJ whole genome shotgun (WGS) entry which is preliminary data.</text>
</comment>
<evidence type="ECO:0000256" key="2">
    <source>
        <dbReference type="ARBA" id="ARBA00006024"/>
    </source>
</evidence>
<evidence type="ECO:0000256" key="1">
    <source>
        <dbReference type="ARBA" id="ARBA00004651"/>
    </source>
</evidence>
<comment type="similarity">
    <text evidence="2 8">Belongs to the cation transport ATPase (P-type) (TC 3.A.3) family. Type IB subfamily.</text>
</comment>
<proteinExistence type="inferred from homology"/>
<evidence type="ECO:0000313" key="11">
    <source>
        <dbReference type="Proteomes" id="UP001501461"/>
    </source>
</evidence>